<comment type="caution">
    <text evidence="6">The sequence shown here is derived from an EMBL/GenBank/DDBJ whole genome shotgun (WGS) entry which is preliminary data.</text>
</comment>
<feature type="region of interest" description="Disordered" evidence="4">
    <location>
        <begin position="299"/>
        <end position="328"/>
    </location>
</feature>
<dbReference type="Pfam" id="PF00076">
    <property type="entry name" value="RRM_1"/>
    <property type="match status" value="2"/>
</dbReference>
<keyword evidence="2 3" id="KW-0694">RNA-binding</keyword>
<proteinExistence type="predicted"/>
<dbReference type="PROSITE" id="PS50102">
    <property type="entry name" value="RRM"/>
    <property type="match status" value="2"/>
</dbReference>
<dbReference type="Gene3D" id="3.30.70.330">
    <property type="match status" value="2"/>
</dbReference>
<evidence type="ECO:0000256" key="2">
    <source>
        <dbReference type="ARBA" id="ARBA00022884"/>
    </source>
</evidence>
<evidence type="ECO:0000313" key="7">
    <source>
        <dbReference type="Proteomes" id="UP001634393"/>
    </source>
</evidence>
<evidence type="ECO:0000313" key="6">
    <source>
        <dbReference type="EMBL" id="KAL3844936.1"/>
    </source>
</evidence>
<evidence type="ECO:0000259" key="5">
    <source>
        <dbReference type="PROSITE" id="PS50102"/>
    </source>
</evidence>
<dbReference type="SUPFAM" id="SSF54928">
    <property type="entry name" value="RNA-binding domain, RBD"/>
    <property type="match status" value="2"/>
</dbReference>
<dbReference type="SMART" id="SM00360">
    <property type="entry name" value="RRM"/>
    <property type="match status" value="2"/>
</dbReference>
<dbReference type="InterPro" id="IPR012677">
    <property type="entry name" value="Nucleotide-bd_a/b_plait_sf"/>
</dbReference>
<feature type="domain" description="RRM" evidence="5">
    <location>
        <begin position="115"/>
        <end position="192"/>
    </location>
</feature>
<accession>A0ABD3U808</accession>
<evidence type="ECO:0000256" key="1">
    <source>
        <dbReference type="ARBA" id="ARBA00022737"/>
    </source>
</evidence>
<sequence length="429" mass="48346">MEPNNKKLFIGGISHATNEDSLFEYFGKYGEVKKSEVFRDRVTGFSRGFGFVTFSEPASAEKALQDQQHVILGRTVEVTIPRPKYENYGPNYYQHINNTETTGGDPQIRSSINPKKLFVGGLPSSLTSGKFKEYFDSFGTVTDSVIIYDKIYNKSRGFGFVTFDSEEAAYNVLRRIPHTLNEKVVDVKRAIPKEEISSNYVYNFSYVAGLPYTFDPYSYYSFPSYNQCYYQATPYVLPYGYKSSPLSNNASPYIRTDAYVNGHWIHEDVFNTYGSSSSSQVRSTPISCQRQRVRITAPSSCNNNAQGQLVSSEESNGSSFQNQQEKETQLRLEEQNLEVNVSAKDDVLSKESYCTQLSIDNDKLKGCIGEEIVVLKSNGAEEVLPVDEESDCKSIQNQINDDVCLPKITTQLKLEDNIGVEEEQSPNVE</sequence>
<feature type="compositionally biased region" description="Polar residues" evidence="4">
    <location>
        <begin position="299"/>
        <end position="323"/>
    </location>
</feature>
<keyword evidence="1" id="KW-0677">Repeat</keyword>
<evidence type="ECO:0000256" key="3">
    <source>
        <dbReference type="PROSITE-ProRule" id="PRU00176"/>
    </source>
</evidence>
<organism evidence="6 7">
    <name type="scientific">Penstemon smallii</name>
    <dbReference type="NCBI Taxonomy" id="265156"/>
    <lineage>
        <taxon>Eukaryota</taxon>
        <taxon>Viridiplantae</taxon>
        <taxon>Streptophyta</taxon>
        <taxon>Embryophyta</taxon>
        <taxon>Tracheophyta</taxon>
        <taxon>Spermatophyta</taxon>
        <taxon>Magnoliopsida</taxon>
        <taxon>eudicotyledons</taxon>
        <taxon>Gunneridae</taxon>
        <taxon>Pentapetalae</taxon>
        <taxon>asterids</taxon>
        <taxon>lamiids</taxon>
        <taxon>Lamiales</taxon>
        <taxon>Plantaginaceae</taxon>
        <taxon>Cheloneae</taxon>
        <taxon>Penstemon</taxon>
    </lineage>
</organism>
<dbReference type="InterPro" id="IPR035979">
    <property type="entry name" value="RBD_domain_sf"/>
</dbReference>
<reference evidence="6 7" key="1">
    <citation type="submission" date="2024-12" db="EMBL/GenBank/DDBJ databases">
        <title>The unique morphological basis and parallel evolutionary history of personate flowers in Penstemon.</title>
        <authorList>
            <person name="Depatie T.H."/>
            <person name="Wessinger C.A."/>
        </authorList>
    </citation>
    <scope>NUCLEOTIDE SEQUENCE [LARGE SCALE GENOMIC DNA]</scope>
    <source>
        <strain evidence="6">WTNN_2</strain>
        <tissue evidence="6">Leaf</tissue>
    </source>
</reference>
<dbReference type="AlphaFoldDB" id="A0ABD3U808"/>
<feature type="domain" description="RRM" evidence="5">
    <location>
        <begin position="6"/>
        <end position="83"/>
    </location>
</feature>
<name>A0ABD3U808_9LAMI</name>
<dbReference type="Proteomes" id="UP001634393">
    <property type="component" value="Unassembled WGS sequence"/>
</dbReference>
<evidence type="ECO:0000256" key="4">
    <source>
        <dbReference type="SAM" id="MobiDB-lite"/>
    </source>
</evidence>
<dbReference type="GO" id="GO:0003723">
    <property type="term" value="F:RNA binding"/>
    <property type="evidence" value="ECO:0007669"/>
    <property type="project" value="UniProtKB-UniRule"/>
</dbReference>
<protein>
    <recommendedName>
        <fullName evidence="5">RRM domain-containing protein</fullName>
    </recommendedName>
</protein>
<gene>
    <name evidence="6" type="ORF">ACJIZ3_002339</name>
</gene>
<dbReference type="PANTHER" id="PTHR48032">
    <property type="entry name" value="RNA-BINDING PROTEIN MUSASHI HOMOLOG RBP6"/>
    <property type="match status" value="1"/>
</dbReference>
<dbReference type="InterPro" id="IPR000504">
    <property type="entry name" value="RRM_dom"/>
</dbReference>
<dbReference type="EMBL" id="JBJXBP010000002">
    <property type="protein sequence ID" value="KAL3844936.1"/>
    <property type="molecule type" value="Genomic_DNA"/>
</dbReference>
<dbReference type="PANTHER" id="PTHR48032:SF6">
    <property type="entry name" value="RNA-BINDING (RRM_RBD_RNP MOTIFS) FAMILY PROTEIN"/>
    <property type="match status" value="1"/>
</dbReference>
<keyword evidence="7" id="KW-1185">Reference proteome</keyword>